<dbReference type="EMBL" id="SSOP01000168">
    <property type="protein sequence ID" value="KAB5590464.1"/>
    <property type="molecule type" value="Genomic_DNA"/>
</dbReference>
<dbReference type="InterPro" id="IPR036673">
    <property type="entry name" value="Cyanovirin-N_sf"/>
</dbReference>
<dbReference type="Gene3D" id="2.30.60.10">
    <property type="entry name" value="Cyanovirin-N"/>
    <property type="match status" value="1"/>
</dbReference>
<dbReference type="InterPro" id="IPR011058">
    <property type="entry name" value="Cyanovirin-N"/>
</dbReference>
<accession>A0A5N5QFM3</accession>
<evidence type="ECO:0000313" key="4">
    <source>
        <dbReference type="Proteomes" id="UP000383932"/>
    </source>
</evidence>
<name>A0A5N5QFM3_9AGAM</name>
<gene>
    <name evidence="3" type="ORF">CTheo_6101</name>
</gene>
<dbReference type="Pfam" id="PF08881">
    <property type="entry name" value="CVNH"/>
    <property type="match status" value="1"/>
</dbReference>
<keyword evidence="4" id="KW-1185">Reference proteome</keyword>
<proteinExistence type="predicted"/>
<organism evidence="3 4">
    <name type="scientific">Ceratobasidium theobromae</name>
    <dbReference type="NCBI Taxonomy" id="1582974"/>
    <lineage>
        <taxon>Eukaryota</taxon>
        <taxon>Fungi</taxon>
        <taxon>Dikarya</taxon>
        <taxon>Basidiomycota</taxon>
        <taxon>Agaricomycotina</taxon>
        <taxon>Agaricomycetes</taxon>
        <taxon>Cantharellales</taxon>
        <taxon>Ceratobasidiaceae</taxon>
        <taxon>Ceratobasidium</taxon>
    </lineage>
</organism>
<feature type="domain" description="Cyanovirin-N" evidence="2">
    <location>
        <begin position="129"/>
        <end position="224"/>
    </location>
</feature>
<evidence type="ECO:0000259" key="2">
    <source>
        <dbReference type="SMART" id="SM01111"/>
    </source>
</evidence>
<feature type="region of interest" description="Disordered" evidence="1">
    <location>
        <begin position="32"/>
        <end position="51"/>
    </location>
</feature>
<comment type="caution">
    <text evidence="3">The sequence shown here is derived from an EMBL/GenBank/DDBJ whole genome shotgun (WGS) entry which is preliminary data.</text>
</comment>
<dbReference type="SUPFAM" id="SSF51322">
    <property type="entry name" value="Cyanovirin-N"/>
    <property type="match status" value="1"/>
</dbReference>
<sequence length="225" mass="23494">MCECVDDSISSPNRPSKSFGVSLIGIDSVLNSNQSSSPITPSVERAGDDRAGENNLADGFGVSLTLIWKQSERSDASRTYACDAWIRIRIFSSSQQLHIHFSSSVMQFTTVLAFVGASLLAATGVQAGNYGATCSNTRLEGGNIMYATCANGSGSNITSSLNLNACIVNSGGNLRCQANGNYAVSCTGCSVSGTTLRCTCTGRSASINLKLDDCVTNRNGILTCP</sequence>
<evidence type="ECO:0000313" key="3">
    <source>
        <dbReference type="EMBL" id="KAB5590464.1"/>
    </source>
</evidence>
<dbReference type="AlphaFoldDB" id="A0A5N5QFM3"/>
<dbReference type="OrthoDB" id="2692160at2759"/>
<dbReference type="Proteomes" id="UP000383932">
    <property type="component" value="Unassembled WGS sequence"/>
</dbReference>
<evidence type="ECO:0000256" key="1">
    <source>
        <dbReference type="SAM" id="MobiDB-lite"/>
    </source>
</evidence>
<reference evidence="3 4" key="1">
    <citation type="journal article" date="2019" name="Fungal Biol. Biotechnol.">
        <title>Draft genome sequence of fastidious pathogen Ceratobasidium theobromae, which causes vascular-streak dieback in Theobroma cacao.</title>
        <authorList>
            <person name="Ali S.S."/>
            <person name="Asman A."/>
            <person name="Shao J."/>
            <person name="Firmansyah A.P."/>
            <person name="Susilo A.W."/>
            <person name="Rosmana A."/>
            <person name="McMahon P."/>
            <person name="Junaid M."/>
            <person name="Guest D."/>
            <person name="Kheng T.Y."/>
            <person name="Meinhardt L.W."/>
            <person name="Bailey B.A."/>
        </authorList>
    </citation>
    <scope>NUCLEOTIDE SEQUENCE [LARGE SCALE GENOMIC DNA]</scope>
    <source>
        <strain evidence="3 4">CT2</strain>
    </source>
</reference>
<dbReference type="SMART" id="SM01111">
    <property type="entry name" value="CVNH"/>
    <property type="match status" value="1"/>
</dbReference>
<protein>
    <recommendedName>
        <fullName evidence="2">Cyanovirin-N domain-containing protein</fullName>
    </recommendedName>
</protein>